<dbReference type="EMBL" id="CAJVRM010000116">
    <property type="protein sequence ID" value="CAG8974865.1"/>
    <property type="molecule type" value="Genomic_DNA"/>
</dbReference>
<dbReference type="OrthoDB" id="10358496at2759"/>
<protein>
    <submittedName>
        <fullName evidence="1">Uncharacterized protein</fullName>
    </submittedName>
</protein>
<dbReference type="AlphaFoldDB" id="A0A9N9Q0E2"/>
<accession>A0A9N9Q0E2</accession>
<organism evidence="1 2">
    <name type="scientific">Hymenoscyphus albidus</name>
    <dbReference type="NCBI Taxonomy" id="595503"/>
    <lineage>
        <taxon>Eukaryota</taxon>
        <taxon>Fungi</taxon>
        <taxon>Dikarya</taxon>
        <taxon>Ascomycota</taxon>
        <taxon>Pezizomycotina</taxon>
        <taxon>Leotiomycetes</taxon>
        <taxon>Helotiales</taxon>
        <taxon>Helotiaceae</taxon>
        <taxon>Hymenoscyphus</taxon>
    </lineage>
</organism>
<gene>
    <name evidence="1" type="ORF">HYALB_00000480</name>
</gene>
<sequence length="183" mass="19276">MPRNTSTIANIPNFLNLVNACILPPFHSSIEEDANVLLHTKLLAALTTGLFRSGAFATTPPTTSLEGLLSTLHLSSSPLLTAADKRMLGEMVMAVGIQGTPGTTQLAARAALGMILNEDARARGAPLVDLLTGTPDYSAEFVWNEELGEFEVVPGGSVAVSNRRRLTVWLINHSSTVLLGAGA</sequence>
<name>A0A9N9Q0E2_9HELO</name>
<proteinExistence type="predicted"/>
<keyword evidence="2" id="KW-1185">Reference proteome</keyword>
<evidence type="ECO:0000313" key="2">
    <source>
        <dbReference type="Proteomes" id="UP000701801"/>
    </source>
</evidence>
<evidence type="ECO:0000313" key="1">
    <source>
        <dbReference type="EMBL" id="CAG8974865.1"/>
    </source>
</evidence>
<dbReference type="Proteomes" id="UP000701801">
    <property type="component" value="Unassembled WGS sequence"/>
</dbReference>
<reference evidence="1" key="1">
    <citation type="submission" date="2021-07" db="EMBL/GenBank/DDBJ databases">
        <authorList>
            <person name="Durling M."/>
        </authorList>
    </citation>
    <scope>NUCLEOTIDE SEQUENCE</scope>
</reference>
<comment type="caution">
    <text evidence="1">The sequence shown here is derived from an EMBL/GenBank/DDBJ whole genome shotgun (WGS) entry which is preliminary data.</text>
</comment>